<dbReference type="OrthoDB" id="36975at2"/>
<accession>A0A3S9VYH3</accession>
<dbReference type="RefSeq" id="WP_106624012.1">
    <property type="nucleotide sequence ID" value="NZ_CP032819.1"/>
</dbReference>
<keyword evidence="1" id="KW-0378">Hydrolase</keyword>
<reference evidence="1 2" key="1">
    <citation type="submission" date="2018-10" db="EMBL/GenBank/DDBJ databases">
        <title>Butyricimonas faecalis sp. nov., isolated from human faeces and emended description of the genus Butyricimonas.</title>
        <authorList>
            <person name="Le Roy T."/>
            <person name="Van der Smissen P."/>
            <person name="Paquot A."/>
            <person name="Delzenne N."/>
            <person name="Muccioli G."/>
            <person name="Collet J.-F."/>
            <person name="Cani P.D."/>
        </authorList>
    </citation>
    <scope>NUCLEOTIDE SEQUENCE [LARGE SCALE GENOMIC DNA]</scope>
    <source>
        <strain evidence="1 2">H184</strain>
    </source>
</reference>
<name>A0A3S9VYH3_9BACT</name>
<dbReference type="KEGG" id="buy:D8S85_19855"/>
<evidence type="ECO:0000313" key="1">
    <source>
        <dbReference type="EMBL" id="AZS31580.1"/>
    </source>
</evidence>
<dbReference type="InterPro" id="IPR036866">
    <property type="entry name" value="RibonucZ/Hydroxyglut_hydro"/>
</dbReference>
<dbReference type="Pfam" id="PF13483">
    <property type="entry name" value="Lactamase_B_3"/>
    <property type="match status" value="1"/>
</dbReference>
<dbReference type="Gene3D" id="3.60.15.10">
    <property type="entry name" value="Ribonuclease Z/Hydroxyacylglutathione hydrolase-like"/>
    <property type="match status" value="1"/>
</dbReference>
<gene>
    <name evidence="1" type="ORF">D8S85_19855</name>
</gene>
<organism evidence="1 2">
    <name type="scientific">Butyricimonas faecalis</name>
    <dbReference type="NCBI Taxonomy" id="2093856"/>
    <lineage>
        <taxon>Bacteria</taxon>
        <taxon>Pseudomonadati</taxon>
        <taxon>Bacteroidota</taxon>
        <taxon>Bacteroidia</taxon>
        <taxon>Bacteroidales</taxon>
        <taxon>Odoribacteraceae</taxon>
        <taxon>Butyricimonas</taxon>
    </lineage>
</organism>
<dbReference type="PANTHER" id="PTHR42967">
    <property type="entry name" value="METAL DEPENDENT HYDROLASE"/>
    <property type="match status" value="1"/>
</dbReference>
<sequence length="240" mass="27910">MKLIYIYHSCFALVGESFTVIIDYYKDSALRPLVGLVHDELLKRPEKLYVLSSHSHADHFNPEVLEWRDMHPDIQYVFSKDILENGLARLNDACYLSRGDIWSDGVLEVEAFGSTDLGISFLLRLDGKLIFHAGDLNNWHWKEESTEGEVREAENAYLAELELLARRTNRVDLVMFPVDPRLGQEYMLGAKQFVDHFRVGMFVPMHFDEEYARANAFREYAESRGVCFVELTYRGEEFKI</sequence>
<dbReference type="PANTHER" id="PTHR42967:SF1">
    <property type="entry name" value="MBL FOLD METALLO-HYDROLASE"/>
    <property type="match status" value="1"/>
</dbReference>
<dbReference type="EMBL" id="CP032819">
    <property type="protein sequence ID" value="AZS31580.1"/>
    <property type="molecule type" value="Genomic_DNA"/>
</dbReference>
<dbReference type="SUPFAM" id="SSF56281">
    <property type="entry name" value="Metallo-hydrolase/oxidoreductase"/>
    <property type="match status" value="1"/>
</dbReference>
<protein>
    <submittedName>
        <fullName evidence="1">MBL fold metallo-hydrolase</fullName>
    </submittedName>
</protein>
<proteinExistence type="predicted"/>
<dbReference type="GO" id="GO:0016787">
    <property type="term" value="F:hydrolase activity"/>
    <property type="evidence" value="ECO:0007669"/>
    <property type="project" value="UniProtKB-KW"/>
</dbReference>
<keyword evidence="2" id="KW-1185">Reference proteome</keyword>
<evidence type="ECO:0000313" key="2">
    <source>
        <dbReference type="Proteomes" id="UP000270673"/>
    </source>
</evidence>
<dbReference type="AlphaFoldDB" id="A0A3S9VYH3"/>
<dbReference type="Proteomes" id="UP000270673">
    <property type="component" value="Chromosome"/>
</dbReference>